<accession>A0A0H3ZJT4</accession>
<sequence>MKNLELSCADYLEEYFQVGLFELSKETPPVPMQFKNKLKVTLGKLGGLSFYVVYTYDDIIFAQSNRYMFDKLLSRLDEYPILFVIDELKRSTILQLTEKKIAHIVPFERSYIPELMLHQDKPPKDNIKLFPSGRLGILPTNIVARFLDGVIPRTFTTSDIQVNVSKASISRSIKELQDVGLIKAEKIGRSYQMKFLHSRKKIWEAREYLLAKLASDVYQVPKSVIEGPTVLAGESALSRYTLLSSPQVPCYAVVMDNDARKDFAITSNTINKVSKYFIRDRRPGWEELQEEIGLQVFPYIPMTKAIRDCEVISPIVLSLSGYKDREPRIRTSFEELDEMIFERLVQLDQQDFE</sequence>
<protein>
    <submittedName>
        <fullName evidence="1">Uncharacterized protein</fullName>
    </submittedName>
</protein>
<dbReference type="EMBL" id="KP795470">
    <property type="protein sequence ID" value="AKN36155.1"/>
    <property type="molecule type" value="Genomic_DNA"/>
</dbReference>
<dbReference type="AlphaFoldDB" id="A0A0H3ZJT4"/>
<name>A0A0H3ZJT4_9VIBR</name>
<proteinExistence type="predicted"/>
<evidence type="ECO:0000313" key="1">
    <source>
        <dbReference type="EMBL" id="AKN36155.1"/>
    </source>
</evidence>
<reference evidence="1" key="1">
    <citation type="journal article" date="2015" name="MBio">
        <title>Eco-Evolutionary Dynamics of Episomes among Ecologically Cohesive Bacterial Populations.</title>
        <authorList>
            <person name="Xue H."/>
            <person name="Cordero O.X."/>
            <person name="Camas F.M."/>
            <person name="Trimble W."/>
            <person name="Meyer F."/>
            <person name="Guglielmini J."/>
            <person name="Rocha E.P."/>
            <person name="Polz M.F."/>
        </authorList>
    </citation>
    <scope>NUCLEOTIDE SEQUENCE</scope>
    <source>
        <strain evidence="1">FF_110</strain>
    </source>
</reference>
<organism evidence="1">
    <name type="scientific">Vibrio genomosp. F6</name>
    <dbReference type="NCBI Taxonomy" id="723172"/>
    <lineage>
        <taxon>Bacteria</taxon>
        <taxon>Pseudomonadati</taxon>
        <taxon>Pseudomonadota</taxon>
        <taxon>Gammaproteobacteria</taxon>
        <taxon>Vibrionales</taxon>
        <taxon>Vibrionaceae</taxon>
        <taxon>Vibrio</taxon>
    </lineage>
</organism>